<dbReference type="SUPFAM" id="SSF141673">
    <property type="entry name" value="MOSC N-terminal domain-like"/>
    <property type="match status" value="1"/>
</dbReference>
<evidence type="ECO:0000313" key="3">
    <source>
        <dbReference type="Proteomes" id="UP000028181"/>
    </source>
</evidence>
<evidence type="ECO:0000313" key="2">
    <source>
        <dbReference type="EMBL" id="CDN47170.1"/>
    </source>
</evidence>
<dbReference type="OrthoDB" id="581532at2"/>
<dbReference type="GO" id="GO:0030170">
    <property type="term" value="F:pyridoxal phosphate binding"/>
    <property type="evidence" value="ECO:0007669"/>
    <property type="project" value="InterPro"/>
</dbReference>
<reference evidence="3" key="1">
    <citation type="journal article" date="2014" name="BMC Genomics">
        <title>Genome sequencing of two Neorhizobium galegae strains reveals a noeT gene responsible for the unusual acetylation of the nodulation factors.</title>
        <authorList>
            <person name="Osterman J."/>
            <person name="Marsh J."/>
            <person name="Laine P.K."/>
            <person name="Zeng Z."/>
            <person name="Alatalo E."/>
            <person name="Sullivan J.T."/>
            <person name="Young J.P."/>
            <person name="Thomas-Oates J."/>
            <person name="Paulin L."/>
            <person name="Lindstrom K."/>
        </authorList>
    </citation>
    <scope>NUCLEOTIDE SEQUENCE [LARGE SCALE GENOMIC DNA]</scope>
    <source>
        <strain evidence="3">HAMBI 540</strain>
    </source>
</reference>
<dbReference type="Proteomes" id="UP000028181">
    <property type="component" value="Chromosome I"/>
</dbReference>
<gene>
    <name evidence="2" type="ORF">RG540_CH09820</name>
</gene>
<keyword evidence="3" id="KW-1185">Reference proteome</keyword>
<dbReference type="PROSITE" id="PS51340">
    <property type="entry name" value="MOSC"/>
    <property type="match status" value="1"/>
</dbReference>
<protein>
    <submittedName>
        <fullName evidence="2">Putative Fe-S protein</fullName>
    </submittedName>
</protein>
<dbReference type="Pfam" id="PF03473">
    <property type="entry name" value="MOSC"/>
    <property type="match status" value="1"/>
</dbReference>
<dbReference type="EMBL" id="HG938353">
    <property type="protein sequence ID" value="CDN47170.1"/>
    <property type="molecule type" value="Genomic_DNA"/>
</dbReference>
<dbReference type="GeneID" id="24257165"/>
<accession>A0A068SPZ8</accession>
<dbReference type="GO" id="GO:0003824">
    <property type="term" value="F:catalytic activity"/>
    <property type="evidence" value="ECO:0007669"/>
    <property type="project" value="InterPro"/>
</dbReference>
<evidence type="ECO:0000259" key="1">
    <source>
        <dbReference type="PROSITE" id="PS51340"/>
    </source>
</evidence>
<proteinExistence type="predicted"/>
<dbReference type="KEGG" id="ngg:RG540_CH09820"/>
<dbReference type="Pfam" id="PF03476">
    <property type="entry name" value="MOSC_N"/>
    <property type="match status" value="1"/>
</dbReference>
<dbReference type="InterPro" id="IPR005303">
    <property type="entry name" value="MOCOS_middle"/>
</dbReference>
<dbReference type="HOGENOM" id="CLU_028286_0_2_5"/>
<dbReference type="eggNOG" id="COG3217">
    <property type="taxonomic scope" value="Bacteria"/>
</dbReference>
<dbReference type="PANTHER" id="PTHR14237:SF19">
    <property type="entry name" value="MITOCHONDRIAL AMIDOXIME REDUCING COMPONENT 1"/>
    <property type="match status" value="1"/>
</dbReference>
<sequence length="283" mass="30897">MRISELNLYPLKSGRGIALGEAEITAAGIPGDREMMVVDPTGMFITQRELQPLARLEVTPDKDAVRFAMEGQGEIRVARPPADRRMETVVWKSSVNAALADDAANATLSKWLGRDIRLVFFDQQARRVASPEWAGDNSPVTFADGYQVLVTTTGSLAALNADMAAKGEGAVGMERFRPNIVLDHDEPWAEDGWTGIEIAGIRFDFVKPCARCIMTTQDQQTGSRGVPDPIPAMGRIRMSADRRVPGPLFGWNAVPRGTGRIKVGDIATVVAERPEAWAIKRRA</sequence>
<dbReference type="GO" id="GO:0030151">
    <property type="term" value="F:molybdenum ion binding"/>
    <property type="evidence" value="ECO:0007669"/>
    <property type="project" value="InterPro"/>
</dbReference>
<feature type="domain" description="MOSC" evidence="1">
    <location>
        <begin position="116"/>
        <end position="270"/>
    </location>
</feature>
<name>A0A068SPZ8_NEOGA</name>
<dbReference type="SUPFAM" id="SSF50800">
    <property type="entry name" value="PK beta-barrel domain-like"/>
    <property type="match status" value="1"/>
</dbReference>
<dbReference type="InterPro" id="IPR011037">
    <property type="entry name" value="Pyrv_Knase-like_insert_dom_sf"/>
</dbReference>
<dbReference type="InterPro" id="IPR005302">
    <property type="entry name" value="MoCF_Sase_C"/>
</dbReference>
<dbReference type="PATRIC" id="fig|1028800.3.peg.996"/>
<dbReference type="PANTHER" id="PTHR14237">
    <property type="entry name" value="MOLYBDOPTERIN COFACTOR SULFURASE MOSC"/>
    <property type="match status" value="1"/>
</dbReference>
<dbReference type="RefSeq" id="WP_038585213.1">
    <property type="nucleotide sequence ID" value="NZ_HG938353.1"/>
</dbReference>
<organism evidence="2 3">
    <name type="scientific">Neorhizobium galegae bv. orientalis str. HAMBI 540</name>
    <dbReference type="NCBI Taxonomy" id="1028800"/>
    <lineage>
        <taxon>Bacteria</taxon>
        <taxon>Pseudomonadati</taxon>
        <taxon>Pseudomonadota</taxon>
        <taxon>Alphaproteobacteria</taxon>
        <taxon>Hyphomicrobiales</taxon>
        <taxon>Rhizobiaceae</taxon>
        <taxon>Rhizobium/Agrobacterium group</taxon>
        <taxon>Neorhizobium</taxon>
    </lineage>
</organism>
<dbReference type="AlphaFoldDB" id="A0A068SPZ8"/>